<dbReference type="Proteomes" id="UP000823674">
    <property type="component" value="Chromosome A09"/>
</dbReference>
<keyword evidence="3" id="KW-1185">Reference proteome</keyword>
<proteinExistence type="predicted"/>
<evidence type="ECO:0000313" key="2">
    <source>
        <dbReference type="EMBL" id="KAG5385672.1"/>
    </source>
</evidence>
<name>A0ABQ7LGJ0_BRACM</name>
<keyword evidence="1" id="KW-1133">Transmembrane helix</keyword>
<keyword evidence="1" id="KW-0472">Membrane</keyword>
<gene>
    <name evidence="2" type="primary">A09g515810.1_BraROA</name>
    <name evidence="2" type="ORF">IGI04_037142</name>
</gene>
<evidence type="ECO:0000313" key="3">
    <source>
        <dbReference type="Proteomes" id="UP000823674"/>
    </source>
</evidence>
<accession>A0ABQ7LGJ0</accession>
<dbReference type="EMBL" id="JADBGQ010000008">
    <property type="protein sequence ID" value="KAG5385672.1"/>
    <property type="molecule type" value="Genomic_DNA"/>
</dbReference>
<comment type="caution">
    <text evidence="2">The sequence shown here is derived from an EMBL/GenBank/DDBJ whole genome shotgun (WGS) entry which is preliminary data.</text>
</comment>
<feature type="transmembrane region" description="Helical" evidence="1">
    <location>
        <begin position="33"/>
        <end position="51"/>
    </location>
</feature>
<protein>
    <submittedName>
        <fullName evidence="2">Uncharacterized protein</fullName>
    </submittedName>
</protein>
<evidence type="ECO:0000256" key="1">
    <source>
        <dbReference type="SAM" id="Phobius"/>
    </source>
</evidence>
<keyword evidence="1" id="KW-0812">Transmembrane</keyword>
<organism evidence="2 3">
    <name type="scientific">Brassica rapa subsp. trilocularis</name>
    <dbReference type="NCBI Taxonomy" id="1813537"/>
    <lineage>
        <taxon>Eukaryota</taxon>
        <taxon>Viridiplantae</taxon>
        <taxon>Streptophyta</taxon>
        <taxon>Embryophyta</taxon>
        <taxon>Tracheophyta</taxon>
        <taxon>Spermatophyta</taxon>
        <taxon>Magnoliopsida</taxon>
        <taxon>eudicotyledons</taxon>
        <taxon>Gunneridae</taxon>
        <taxon>Pentapetalae</taxon>
        <taxon>rosids</taxon>
        <taxon>malvids</taxon>
        <taxon>Brassicales</taxon>
        <taxon>Brassicaceae</taxon>
        <taxon>Brassiceae</taxon>
        <taxon>Brassica</taxon>
    </lineage>
</organism>
<reference evidence="2 3" key="1">
    <citation type="submission" date="2021-03" db="EMBL/GenBank/DDBJ databases">
        <authorList>
            <person name="King G.J."/>
            <person name="Bancroft I."/>
            <person name="Baten A."/>
            <person name="Bloomfield J."/>
            <person name="Borpatragohain P."/>
            <person name="He Z."/>
            <person name="Irish N."/>
            <person name="Irwin J."/>
            <person name="Liu K."/>
            <person name="Mauleon R.P."/>
            <person name="Moore J."/>
            <person name="Morris R."/>
            <person name="Ostergaard L."/>
            <person name="Wang B."/>
            <person name="Wells R."/>
        </authorList>
    </citation>
    <scope>NUCLEOTIDE SEQUENCE [LARGE SCALE GENOMIC DNA]</scope>
    <source>
        <strain evidence="2">R-o-18</strain>
        <tissue evidence="2">Leaf</tissue>
    </source>
</reference>
<sequence length="78" mass="9142">MTTSFPFFFSPSQERETRETSQRIDSRLLLRGFRFELLIVISFVGVVSIFSNKHSVRLLRRTNPFLEKLLGSSNIYNI</sequence>